<gene>
    <name evidence="13" type="primary">obgE</name>
    <name evidence="9" type="synonym">obg</name>
    <name evidence="13" type="ORF">SEML1_0651</name>
</gene>
<name>A0ABY8WVD1_9BACT</name>
<dbReference type="InterPro" id="IPR006169">
    <property type="entry name" value="GTP1_OBG_dom"/>
</dbReference>
<dbReference type="NCBIfam" id="NF008954">
    <property type="entry name" value="PRK12296.1"/>
    <property type="match status" value="1"/>
</dbReference>
<evidence type="ECO:0000259" key="11">
    <source>
        <dbReference type="PROSITE" id="PS51881"/>
    </source>
</evidence>
<comment type="subcellular location">
    <subcellularLocation>
        <location evidence="9">Cytoplasm</location>
    </subcellularLocation>
</comment>
<dbReference type="PRINTS" id="PR00326">
    <property type="entry name" value="GTP1OBG"/>
</dbReference>
<evidence type="ECO:0000313" key="13">
    <source>
        <dbReference type="EMBL" id="WIO46260.1"/>
    </source>
</evidence>
<dbReference type="InterPro" id="IPR006074">
    <property type="entry name" value="GTP1-OBG_CS"/>
</dbReference>
<feature type="binding site" evidence="9">
    <location>
        <begin position="209"/>
        <end position="212"/>
    </location>
    <ligand>
        <name>GTP</name>
        <dbReference type="ChEBI" id="CHEBI:37565"/>
    </ligand>
</feature>
<evidence type="ECO:0000256" key="3">
    <source>
        <dbReference type="ARBA" id="ARBA00022490"/>
    </source>
</evidence>
<comment type="cofactor">
    <cofactor evidence="1 9">
        <name>Mg(2+)</name>
        <dbReference type="ChEBI" id="CHEBI:18420"/>
    </cofactor>
</comment>
<dbReference type="NCBIfam" id="TIGR02729">
    <property type="entry name" value="Obg_CgtA"/>
    <property type="match status" value="1"/>
</dbReference>
<dbReference type="PROSITE" id="PS00905">
    <property type="entry name" value="GTP1_OBG"/>
    <property type="match status" value="1"/>
</dbReference>
<dbReference type="EC" id="3.6.5.-" evidence="9"/>
<keyword evidence="14" id="KW-1185">Reference proteome</keyword>
<dbReference type="NCBIfam" id="NF008956">
    <property type="entry name" value="PRK12299.1"/>
    <property type="match status" value="1"/>
</dbReference>
<dbReference type="RefSeq" id="WP_376753794.1">
    <property type="nucleotide sequence ID" value="NZ_CP124550.1"/>
</dbReference>
<dbReference type="PROSITE" id="PS51881">
    <property type="entry name" value="OCT"/>
    <property type="match status" value="1"/>
</dbReference>
<dbReference type="HAMAP" id="MF_01454">
    <property type="entry name" value="GTPase_Obg"/>
    <property type="match status" value="1"/>
</dbReference>
<comment type="similarity">
    <text evidence="2 9">Belongs to the TRAFAC class OBG-HflX-like GTPase superfamily. OBG GTPase family.</text>
</comment>
<dbReference type="NCBIfam" id="NF008955">
    <property type="entry name" value="PRK12297.1"/>
    <property type="match status" value="1"/>
</dbReference>
<keyword evidence="8 9" id="KW-0342">GTP-binding</keyword>
<dbReference type="InterPro" id="IPR027417">
    <property type="entry name" value="P-loop_NTPase"/>
</dbReference>
<dbReference type="Gene3D" id="3.30.300.350">
    <property type="entry name" value="GTP-binding protein OBG, C-terminal domain"/>
    <property type="match status" value="1"/>
</dbReference>
<dbReference type="Gene3D" id="3.40.50.300">
    <property type="entry name" value="P-loop containing nucleotide triphosphate hydrolases"/>
    <property type="match status" value="1"/>
</dbReference>
<evidence type="ECO:0000259" key="12">
    <source>
        <dbReference type="PROSITE" id="PS51883"/>
    </source>
</evidence>
<dbReference type="SUPFAM" id="SSF102741">
    <property type="entry name" value="Obg GTP-binding protein C-terminal domain"/>
    <property type="match status" value="1"/>
</dbReference>
<dbReference type="PANTHER" id="PTHR11702">
    <property type="entry name" value="DEVELOPMENTALLY REGULATED GTP-BINDING PROTEIN-RELATED"/>
    <property type="match status" value="1"/>
</dbReference>
<evidence type="ECO:0000256" key="1">
    <source>
        <dbReference type="ARBA" id="ARBA00001946"/>
    </source>
</evidence>
<dbReference type="EMBL" id="CP124550">
    <property type="protein sequence ID" value="WIO46260.1"/>
    <property type="molecule type" value="Genomic_DNA"/>
</dbReference>
<keyword evidence="5 9" id="KW-0547">Nucleotide-binding</keyword>
<dbReference type="Pfam" id="PF09269">
    <property type="entry name" value="DUF1967"/>
    <property type="match status" value="1"/>
</dbReference>
<dbReference type="PROSITE" id="PS51883">
    <property type="entry name" value="OBG"/>
    <property type="match status" value="1"/>
</dbReference>
<dbReference type="SUPFAM" id="SSF52540">
    <property type="entry name" value="P-loop containing nucleoside triphosphate hydrolases"/>
    <property type="match status" value="1"/>
</dbReference>
<comment type="subunit">
    <text evidence="9">Monomer.</text>
</comment>
<dbReference type="PANTHER" id="PTHR11702:SF31">
    <property type="entry name" value="MITOCHONDRIAL RIBOSOME-ASSOCIATED GTPASE 2"/>
    <property type="match status" value="1"/>
</dbReference>
<evidence type="ECO:0000256" key="5">
    <source>
        <dbReference type="ARBA" id="ARBA00022741"/>
    </source>
</evidence>
<dbReference type="InterPro" id="IPR006073">
    <property type="entry name" value="GTP-bd"/>
</dbReference>
<evidence type="ECO:0000256" key="8">
    <source>
        <dbReference type="ARBA" id="ARBA00023134"/>
    </source>
</evidence>
<protein>
    <recommendedName>
        <fullName evidence="9">GTPase Obg</fullName>
        <ecNumber evidence="9">3.6.5.-</ecNumber>
    </recommendedName>
    <alternativeName>
        <fullName evidence="9">GTP-binding protein Obg</fullName>
    </alternativeName>
</protein>
<dbReference type="InterPro" id="IPR045086">
    <property type="entry name" value="OBG_GTPase"/>
</dbReference>
<feature type="domain" description="OCT" evidence="11">
    <location>
        <begin position="348"/>
        <end position="435"/>
    </location>
</feature>
<feature type="domain" description="Obg" evidence="12">
    <location>
        <begin position="1"/>
        <end position="156"/>
    </location>
</feature>
<feature type="binding site" evidence="9">
    <location>
        <position position="190"/>
    </location>
    <ligand>
        <name>Mg(2+)</name>
        <dbReference type="ChEBI" id="CHEBI:18420"/>
    </ligand>
</feature>
<comment type="function">
    <text evidence="9">An essential GTPase which binds GTP, GDP and possibly (p)ppGpp with moderate affinity, with high nucleotide exchange rates and a fairly low GTP hydrolysis rate. Plays a role in control of the cell cycle, stress response, ribosome biogenesis and in those bacteria that undergo differentiation, in morphogenesis control.</text>
</comment>
<organism evidence="13 14">
    <name type="scientific">Candidatus Southlakia epibionticum</name>
    <dbReference type="NCBI Taxonomy" id="3043284"/>
    <lineage>
        <taxon>Bacteria</taxon>
        <taxon>Candidatus Saccharimonadota</taxon>
        <taxon>Candidatus Saccharimonadia</taxon>
        <taxon>Candidatus Saccharimonadales</taxon>
        <taxon>Candidatus Saccharimonadaceae</taxon>
        <taxon>Candidatus Southlakia</taxon>
    </lineage>
</organism>
<dbReference type="InterPro" id="IPR015349">
    <property type="entry name" value="OCT_dom"/>
</dbReference>
<evidence type="ECO:0000256" key="9">
    <source>
        <dbReference type="HAMAP-Rule" id="MF_01454"/>
    </source>
</evidence>
<accession>A0ABY8WVD1</accession>
<keyword evidence="4 9" id="KW-0479">Metal-binding</keyword>
<dbReference type="InterPro" id="IPR031167">
    <property type="entry name" value="G_OBG"/>
</dbReference>
<dbReference type="Pfam" id="PF01926">
    <property type="entry name" value="MMR_HSR1"/>
    <property type="match status" value="1"/>
</dbReference>
<evidence type="ECO:0000259" key="10">
    <source>
        <dbReference type="PROSITE" id="PS51710"/>
    </source>
</evidence>
<dbReference type="Gene3D" id="2.70.210.12">
    <property type="entry name" value="GTP1/OBG domain"/>
    <property type="match status" value="1"/>
</dbReference>
<reference evidence="13 14" key="1">
    <citation type="journal article" date="2023" name="Cell">
        <title>Genetic manipulation of Patescibacteria provides mechanistic insights into microbial dark matter and the epibiotic lifestyle.</title>
        <authorList>
            <person name="Wang Y."/>
            <person name="Gallagher L.A."/>
            <person name="Andrade P.A."/>
            <person name="Liu A."/>
            <person name="Humphreys I.R."/>
            <person name="Turkarslan S."/>
            <person name="Cutler K.J."/>
            <person name="Arrieta-Ortiz M.L."/>
            <person name="Li Y."/>
            <person name="Radey M.C."/>
            <person name="McLean J.S."/>
            <person name="Cong Q."/>
            <person name="Baker D."/>
            <person name="Baliga N.S."/>
            <person name="Peterson S.B."/>
            <person name="Mougous J.D."/>
        </authorList>
    </citation>
    <scope>NUCLEOTIDE SEQUENCE [LARGE SCALE GENOMIC DNA]</scope>
    <source>
        <strain evidence="13 14">ML1</strain>
    </source>
</reference>
<keyword evidence="7 9" id="KW-0460">Magnesium</keyword>
<keyword evidence="6 9" id="KW-0378">Hydrolase</keyword>
<dbReference type="Proteomes" id="UP001177295">
    <property type="component" value="Chromosome"/>
</dbReference>
<dbReference type="NCBIfam" id="TIGR03595">
    <property type="entry name" value="Obg_CgtA_exten"/>
    <property type="match status" value="1"/>
</dbReference>
<feature type="domain" description="OBG-type G" evidence="10">
    <location>
        <begin position="157"/>
        <end position="325"/>
    </location>
</feature>
<keyword evidence="3 9" id="KW-0963">Cytoplasm</keyword>
<dbReference type="CDD" id="cd01898">
    <property type="entry name" value="Obg"/>
    <property type="match status" value="1"/>
</dbReference>
<evidence type="ECO:0000256" key="4">
    <source>
        <dbReference type="ARBA" id="ARBA00022723"/>
    </source>
</evidence>
<feature type="binding site" evidence="9">
    <location>
        <position position="170"/>
    </location>
    <ligand>
        <name>Mg(2+)</name>
        <dbReference type="ChEBI" id="CHEBI:18420"/>
    </ligand>
</feature>
<feature type="binding site" evidence="9">
    <location>
        <begin position="276"/>
        <end position="279"/>
    </location>
    <ligand>
        <name>GTP</name>
        <dbReference type="ChEBI" id="CHEBI:37565"/>
    </ligand>
</feature>
<feature type="binding site" evidence="9">
    <location>
        <begin position="163"/>
        <end position="170"/>
    </location>
    <ligand>
        <name>GTP</name>
        <dbReference type="ChEBI" id="CHEBI:37565"/>
    </ligand>
</feature>
<evidence type="ECO:0000313" key="14">
    <source>
        <dbReference type="Proteomes" id="UP001177295"/>
    </source>
</evidence>
<dbReference type="SUPFAM" id="SSF82051">
    <property type="entry name" value="Obg GTP-binding protein N-terminal domain"/>
    <property type="match status" value="1"/>
</dbReference>
<dbReference type="Pfam" id="PF01018">
    <property type="entry name" value="GTP1_OBG"/>
    <property type="match status" value="1"/>
</dbReference>
<evidence type="ECO:0000256" key="2">
    <source>
        <dbReference type="ARBA" id="ARBA00007699"/>
    </source>
</evidence>
<proteinExistence type="inferred from homology"/>
<dbReference type="PROSITE" id="PS51710">
    <property type="entry name" value="G_OBG"/>
    <property type="match status" value="1"/>
</dbReference>
<dbReference type="InterPro" id="IPR036726">
    <property type="entry name" value="GTP1_OBG_dom_sf"/>
</dbReference>
<feature type="binding site" evidence="9">
    <location>
        <begin position="188"/>
        <end position="192"/>
    </location>
    <ligand>
        <name>GTP</name>
        <dbReference type="ChEBI" id="CHEBI:37565"/>
    </ligand>
</feature>
<sequence>MFVDTAKVTVTAGKGGDGAVSFRHEIFVDKGGPDGGDGGKGGDVVFVATEQLNTLLKFRYQPKLKAENGVAGSKRKKAGRAGERLIVKVPVGTIVKRDSVIVVDLARHGEEAVIAKGGDGGFGNAHFKSSVRQTPRMAELGEPGESFEAELELKLLADVGLVGFPNAGKSTFLSVVSNARPEIANYEFTTLTPNLGVADIDDGSILIADIPGLIEGASEGKGLGDRFLRHVERTAVLLHMIDAYSDDPAEKYTAIRRELEKYSTELAARPEIIALTKCEGLDEEIIAMQKTALQKAANNAEIVAISSQSGRGVKDLLRLLRRAVKAYRQREQQQEGEAETDLPVISLDEDQLTDAWTVERLPDETNEGGEPVAVFIVQGKKIEKFARRTNFDQFEAVNRLRDIMKRTGITHELVRQGATGESVVRIGESELTLVEQ</sequence>
<dbReference type="InterPro" id="IPR036346">
    <property type="entry name" value="GTP-bd_prot_GTP1/OBG_C_sf"/>
</dbReference>
<dbReference type="InterPro" id="IPR014100">
    <property type="entry name" value="GTP-bd_Obg/CgtA"/>
</dbReference>
<evidence type="ECO:0000256" key="6">
    <source>
        <dbReference type="ARBA" id="ARBA00022801"/>
    </source>
</evidence>
<evidence type="ECO:0000256" key="7">
    <source>
        <dbReference type="ARBA" id="ARBA00022842"/>
    </source>
</evidence>
<feature type="binding site" evidence="9">
    <location>
        <begin position="306"/>
        <end position="308"/>
    </location>
    <ligand>
        <name>GTP</name>
        <dbReference type="ChEBI" id="CHEBI:37565"/>
    </ligand>
</feature>